<sequence length="122" mass="13990">MIAWMMPMSDKRKLLAYLLWIVTNRRCLETLVGTRNIHRHAQAKPKGLAKILGCTGLCSTSRQKAFNFLRRHGRYPKFIETNHSMLEKSSGNIKLPHGVVSKRRITTLLTESQSNAYVKVTH</sequence>
<evidence type="ECO:0000313" key="2">
    <source>
        <dbReference type="Proteomes" id="UP000006882"/>
    </source>
</evidence>
<dbReference type="Gramene" id="ONI33832">
    <property type="protein sequence ID" value="ONI33832"/>
    <property type="gene ID" value="PRUPE_1G448500"/>
</dbReference>
<protein>
    <submittedName>
        <fullName evidence="1">Uncharacterized protein</fullName>
    </submittedName>
</protein>
<proteinExistence type="predicted"/>
<keyword evidence="2" id="KW-1185">Reference proteome</keyword>
<organism evidence="1 2">
    <name type="scientific">Prunus persica</name>
    <name type="common">Peach</name>
    <name type="synonym">Amygdalus persica</name>
    <dbReference type="NCBI Taxonomy" id="3760"/>
    <lineage>
        <taxon>Eukaryota</taxon>
        <taxon>Viridiplantae</taxon>
        <taxon>Streptophyta</taxon>
        <taxon>Embryophyta</taxon>
        <taxon>Tracheophyta</taxon>
        <taxon>Spermatophyta</taxon>
        <taxon>Magnoliopsida</taxon>
        <taxon>eudicotyledons</taxon>
        <taxon>Gunneridae</taxon>
        <taxon>Pentapetalae</taxon>
        <taxon>rosids</taxon>
        <taxon>fabids</taxon>
        <taxon>Rosales</taxon>
        <taxon>Rosaceae</taxon>
        <taxon>Amygdaloideae</taxon>
        <taxon>Amygdaleae</taxon>
        <taxon>Prunus</taxon>
    </lineage>
</organism>
<gene>
    <name evidence="1" type="ORF">PRUPE_1G448500</name>
</gene>
<accession>M5Y9F0</accession>
<reference evidence="1 2" key="1">
    <citation type="journal article" date="2013" name="Nat. Genet.">
        <title>The high-quality draft genome of peach (Prunus persica) identifies unique patterns of genetic diversity, domestication and genome evolution.</title>
        <authorList>
            <consortium name="International Peach Genome Initiative"/>
            <person name="Verde I."/>
            <person name="Abbott A.G."/>
            <person name="Scalabrin S."/>
            <person name="Jung S."/>
            <person name="Shu S."/>
            <person name="Marroni F."/>
            <person name="Zhebentyayeva T."/>
            <person name="Dettori M.T."/>
            <person name="Grimwood J."/>
            <person name="Cattonaro F."/>
            <person name="Zuccolo A."/>
            <person name="Rossini L."/>
            <person name="Jenkins J."/>
            <person name="Vendramin E."/>
            <person name="Meisel L.A."/>
            <person name="Decroocq V."/>
            <person name="Sosinski B."/>
            <person name="Prochnik S."/>
            <person name="Mitros T."/>
            <person name="Policriti A."/>
            <person name="Cipriani G."/>
            <person name="Dondini L."/>
            <person name="Ficklin S."/>
            <person name="Goodstein D.M."/>
            <person name="Xuan P."/>
            <person name="Del Fabbro C."/>
            <person name="Aramini V."/>
            <person name="Copetti D."/>
            <person name="Gonzalez S."/>
            <person name="Horner D.S."/>
            <person name="Falchi R."/>
            <person name="Lucas S."/>
            <person name="Mica E."/>
            <person name="Maldonado J."/>
            <person name="Lazzari B."/>
            <person name="Bielenberg D."/>
            <person name="Pirona R."/>
            <person name="Miculan M."/>
            <person name="Barakat A."/>
            <person name="Testolin R."/>
            <person name="Stella A."/>
            <person name="Tartarini S."/>
            <person name="Tonutti P."/>
            <person name="Arus P."/>
            <person name="Orellana A."/>
            <person name="Wells C."/>
            <person name="Main D."/>
            <person name="Vizzotto G."/>
            <person name="Silva H."/>
            <person name="Salamini F."/>
            <person name="Schmutz J."/>
            <person name="Morgante M."/>
            <person name="Rokhsar D.S."/>
        </authorList>
    </citation>
    <scope>NUCLEOTIDE SEQUENCE [LARGE SCALE GENOMIC DNA]</scope>
    <source>
        <strain evidence="2">cv. Nemared</strain>
    </source>
</reference>
<evidence type="ECO:0000313" key="1">
    <source>
        <dbReference type="EMBL" id="ONI33832.1"/>
    </source>
</evidence>
<dbReference type="AlphaFoldDB" id="M5Y9F0"/>
<name>M5Y9F0_PRUPE</name>
<dbReference type="EMBL" id="CM007651">
    <property type="protein sequence ID" value="ONI33832.1"/>
    <property type="molecule type" value="Genomic_DNA"/>
</dbReference>
<dbReference type="HOGENOM" id="CLU_2030713_0_0_1"/>
<dbReference type="Proteomes" id="UP000006882">
    <property type="component" value="Chromosome G1"/>
</dbReference>